<name>A0A2Z3JMQ4_9DEIO</name>
<proteinExistence type="predicted"/>
<dbReference type="Proteomes" id="UP000245368">
    <property type="component" value="Chromosome"/>
</dbReference>
<dbReference type="OrthoDB" id="9796129at2"/>
<protein>
    <submittedName>
        <fullName evidence="2">N-acetyltransferase</fullName>
    </submittedName>
</protein>
<accession>A0A2Z3JMQ4</accession>
<sequence>MTRVLPFVRPAASQDVPQAVQTLAAAFADYPWTRHTVAADRHVWRIERLQELFLTRFGLPYGRVWVTGDVRAVAVWTTPDTAPPASLGEELDPLVAELTGDRADVSARAEALMAPHRPAGPAWTLQTVAVHPEAQGRGLGSAVLRPGLEAAAQAGLPAYLETSSERNVRFYERLGFAVTARVTLPEGGPLTWSMVRAPSGPH</sequence>
<dbReference type="RefSeq" id="WP_109825611.1">
    <property type="nucleotide sequence ID" value="NZ_CP029494.1"/>
</dbReference>
<dbReference type="PANTHER" id="PTHR42791:SF1">
    <property type="entry name" value="N-ACETYLTRANSFERASE DOMAIN-CONTAINING PROTEIN"/>
    <property type="match status" value="1"/>
</dbReference>
<gene>
    <name evidence="2" type="ORF">DKM44_03950</name>
</gene>
<dbReference type="EMBL" id="CP029494">
    <property type="protein sequence ID" value="AWN22494.1"/>
    <property type="molecule type" value="Genomic_DNA"/>
</dbReference>
<organism evidence="2 3">
    <name type="scientific">Deinococcus irradiatisoli</name>
    <dbReference type="NCBI Taxonomy" id="2202254"/>
    <lineage>
        <taxon>Bacteria</taxon>
        <taxon>Thermotogati</taxon>
        <taxon>Deinococcota</taxon>
        <taxon>Deinococci</taxon>
        <taxon>Deinococcales</taxon>
        <taxon>Deinococcaceae</taxon>
        <taxon>Deinococcus</taxon>
    </lineage>
</organism>
<dbReference type="InterPro" id="IPR052523">
    <property type="entry name" value="Trichothecene_AcTrans"/>
</dbReference>
<keyword evidence="3" id="KW-1185">Reference proteome</keyword>
<reference evidence="2 3" key="1">
    <citation type="submission" date="2018-05" db="EMBL/GenBank/DDBJ databases">
        <title>Complete Genome Sequence of Deinococcus sp. strain 17bor-2.</title>
        <authorList>
            <person name="Srinivasan S."/>
        </authorList>
    </citation>
    <scope>NUCLEOTIDE SEQUENCE [LARGE SCALE GENOMIC DNA]</scope>
    <source>
        <strain evidence="2 3">17bor-2</strain>
    </source>
</reference>
<keyword evidence="2" id="KW-0808">Transferase</keyword>
<dbReference type="InterPro" id="IPR016181">
    <property type="entry name" value="Acyl_CoA_acyltransferase"/>
</dbReference>
<dbReference type="Gene3D" id="3.40.630.30">
    <property type="match status" value="1"/>
</dbReference>
<dbReference type="PANTHER" id="PTHR42791">
    <property type="entry name" value="GNAT FAMILY ACETYLTRANSFERASE"/>
    <property type="match status" value="1"/>
</dbReference>
<dbReference type="InterPro" id="IPR000182">
    <property type="entry name" value="GNAT_dom"/>
</dbReference>
<evidence type="ECO:0000313" key="3">
    <source>
        <dbReference type="Proteomes" id="UP000245368"/>
    </source>
</evidence>
<dbReference type="KEGG" id="dez:DKM44_03950"/>
<dbReference type="Pfam" id="PF00583">
    <property type="entry name" value="Acetyltransf_1"/>
    <property type="match status" value="1"/>
</dbReference>
<evidence type="ECO:0000259" key="1">
    <source>
        <dbReference type="PROSITE" id="PS51186"/>
    </source>
</evidence>
<dbReference type="GO" id="GO:0016747">
    <property type="term" value="F:acyltransferase activity, transferring groups other than amino-acyl groups"/>
    <property type="evidence" value="ECO:0007669"/>
    <property type="project" value="InterPro"/>
</dbReference>
<dbReference type="AlphaFoldDB" id="A0A2Z3JMQ4"/>
<dbReference type="PROSITE" id="PS51186">
    <property type="entry name" value="GNAT"/>
    <property type="match status" value="1"/>
</dbReference>
<dbReference type="SUPFAM" id="SSF55729">
    <property type="entry name" value="Acyl-CoA N-acyltransferases (Nat)"/>
    <property type="match status" value="1"/>
</dbReference>
<feature type="domain" description="N-acetyltransferase" evidence="1">
    <location>
        <begin position="6"/>
        <end position="199"/>
    </location>
</feature>
<dbReference type="CDD" id="cd04301">
    <property type="entry name" value="NAT_SF"/>
    <property type="match status" value="1"/>
</dbReference>
<evidence type="ECO:0000313" key="2">
    <source>
        <dbReference type="EMBL" id="AWN22494.1"/>
    </source>
</evidence>